<evidence type="ECO:0000313" key="2">
    <source>
        <dbReference type="Proteomes" id="UP000886890"/>
    </source>
</evidence>
<sequence length="90" mass="10182">MDDWTRDPNLSGIRKEKLQMLQSMAAMGSGKGVSELLPILMTAANTSREKGLQFSDAEIELIIQVMKQNKTPEETARIDQMLQMIKMLKK</sequence>
<comment type="caution">
    <text evidence="1">The sequence shown here is derived from an EMBL/GenBank/DDBJ whole genome shotgun (WGS) entry which is preliminary data.</text>
</comment>
<reference evidence="1" key="1">
    <citation type="journal article" date="2021" name="PeerJ">
        <title>Extensive microbial diversity within the chicken gut microbiome revealed by metagenomics and culture.</title>
        <authorList>
            <person name="Gilroy R."/>
            <person name="Ravi A."/>
            <person name="Getino M."/>
            <person name="Pursley I."/>
            <person name="Horton D.L."/>
            <person name="Alikhan N.F."/>
            <person name="Baker D."/>
            <person name="Gharbi K."/>
            <person name="Hall N."/>
            <person name="Watson M."/>
            <person name="Adriaenssens E.M."/>
            <person name="Foster-Nyarko E."/>
            <person name="Jarju S."/>
            <person name="Secka A."/>
            <person name="Antonio M."/>
            <person name="Oren A."/>
            <person name="Chaudhuri R.R."/>
            <person name="La Ragione R."/>
            <person name="Hildebrand F."/>
            <person name="Pallen M.J."/>
        </authorList>
    </citation>
    <scope>NUCLEOTIDE SEQUENCE</scope>
    <source>
        <strain evidence="1">CHK183-1962</strain>
    </source>
</reference>
<dbReference type="EMBL" id="DXEK01000108">
    <property type="protein sequence ID" value="HIX77231.1"/>
    <property type="molecule type" value="Genomic_DNA"/>
</dbReference>
<proteinExistence type="predicted"/>
<dbReference type="AlphaFoldDB" id="A0A9D2BIC6"/>
<evidence type="ECO:0000313" key="1">
    <source>
        <dbReference type="EMBL" id="HIX77231.1"/>
    </source>
</evidence>
<reference evidence="1" key="2">
    <citation type="submission" date="2021-04" db="EMBL/GenBank/DDBJ databases">
        <authorList>
            <person name="Gilroy R."/>
        </authorList>
    </citation>
    <scope>NUCLEOTIDE SEQUENCE</scope>
    <source>
        <strain evidence="1">CHK183-1962</strain>
    </source>
</reference>
<organism evidence="1 2">
    <name type="scientific">Candidatus Fusicatenibacter merdavium</name>
    <dbReference type="NCBI Taxonomy" id="2838600"/>
    <lineage>
        <taxon>Bacteria</taxon>
        <taxon>Bacillati</taxon>
        <taxon>Bacillota</taxon>
        <taxon>Clostridia</taxon>
        <taxon>Lachnospirales</taxon>
        <taxon>Lachnospiraceae</taxon>
        <taxon>Fusicatenibacter</taxon>
    </lineage>
</organism>
<gene>
    <name evidence="1" type="ORF">H9734_06525</name>
</gene>
<name>A0A9D2BIC6_9FIRM</name>
<dbReference type="Proteomes" id="UP000886890">
    <property type="component" value="Unassembled WGS sequence"/>
</dbReference>
<accession>A0A9D2BIC6</accession>
<protein>
    <submittedName>
        <fullName evidence="1">Uncharacterized protein</fullName>
    </submittedName>
</protein>